<organism evidence="1 2">
    <name type="scientific">Dentiscutata heterogama</name>
    <dbReference type="NCBI Taxonomy" id="1316150"/>
    <lineage>
        <taxon>Eukaryota</taxon>
        <taxon>Fungi</taxon>
        <taxon>Fungi incertae sedis</taxon>
        <taxon>Mucoromycota</taxon>
        <taxon>Glomeromycotina</taxon>
        <taxon>Glomeromycetes</taxon>
        <taxon>Diversisporales</taxon>
        <taxon>Gigasporaceae</taxon>
        <taxon>Dentiscutata</taxon>
    </lineage>
</organism>
<sequence length="65" mass="7931">PQKSEDIRLLEQILVCKACWIDFHHELDQDDLQSIKYFTNGKEKETLLKYQLYKEKCIRFRKILS</sequence>
<feature type="non-terminal residue" evidence="1">
    <location>
        <position position="1"/>
    </location>
</feature>
<reference evidence="1" key="1">
    <citation type="submission" date="2021-06" db="EMBL/GenBank/DDBJ databases">
        <authorList>
            <person name="Kallberg Y."/>
            <person name="Tangrot J."/>
            <person name="Rosling A."/>
        </authorList>
    </citation>
    <scope>NUCLEOTIDE SEQUENCE</scope>
    <source>
        <strain evidence="1">IL203A</strain>
    </source>
</reference>
<comment type="caution">
    <text evidence="1">The sequence shown here is derived from an EMBL/GenBank/DDBJ whole genome shotgun (WGS) entry which is preliminary data.</text>
</comment>
<dbReference type="EMBL" id="CAJVPU010008647">
    <property type="protein sequence ID" value="CAG8586247.1"/>
    <property type="molecule type" value="Genomic_DNA"/>
</dbReference>
<name>A0ACA9MFW1_9GLOM</name>
<proteinExistence type="predicted"/>
<dbReference type="Proteomes" id="UP000789702">
    <property type="component" value="Unassembled WGS sequence"/>
</dbReference>
<evidence type="ECO:0000313" key="1">
    <source>
        <dbReference type="EMBL" id="CAG8586247.1"/>
    </source>
</evidence>
<evidence type="ECO:0000313" key="2">
    <source>
        <dbReference type="Proteomes" id="UP000789702"/>
    </source>
</evidence>
<accession>A0ACA9MFW1</accession>
<protein>
    <submittedName>
        <fullName evidence="1">4418_t:CDS:1</fullName>
    </submittedName>
</protein>
<gene>
    <name evidence="1" type="ORF">DHETER_LOCUS6677</name>
</gene>
<keyword evidence="2" id="KW-1185">Reference proteome</keyword>